<reference evidence="3" key="1">
    <citation type="submission" date="2022-11" db="UniProtKB">
        <authorList>
            <consortium name="WormBaseParasite"/>
        </authorList>
    </citation>
    <scope>IDENTIFICATION</scope>
</reference>
<feature type="region of interest" description="Disordered" evidence="1">
    <location>
        <begin position="664"/>
        <end position="814"/>
    </location>
</feature>
<dbReference type="WBParaSite" id="PSAMB.scaffold43size100268.g1207.t1">
    <property type="protein sequence ID" value="PSAMB.scaffold43size100268.g1207.t1"/>
    <property type="gene ID" value="PSAMB.scaffold43size100268.g1207"/>
</dbReference>
<organism evidence="2 3">
    <name type="scientific">Plectus sambesii</name>
    <dbReference type="NCBI Taxonomy" id="2011161"/>
    <lineage>
        <taxon>Eukaryota</taxon>
        <taxon>Metazoa</taxon>
        <taxon>Ecdysozoa</taxon>
        <taxon>Nematoda</taxon>
        <taxon>Chromadorea</taxon>
        <taxon>Plectida</taxon>
        <taxon>Plectina</taxon>
        <taxon>Plectoidea</taxon>
        <taxon>Plectidae</taxon>
        <taxon>Plectus</taxon>
    </lineage>
</organism>
<protein>
    <submittedName>
        <fullName evidence="3">Uncharacterized protein</fullName>
    </submittedName>
</protein>
<feature type="compositionally biased region" description="Polar residues" evidence="1">
    <location>
        <begin position="719"/>
        <end position="728"/>
    </location>
</feature>
<sequence>MSLGPPGHRLTSRRVSDRQSIGSVGRLRSGHRRRRRTVHHLICPLAVADCRRHFERPSVALVLLESSLLPPSPGPRRPWSSLDNRLPAAARSSICAYYAVALFYSLAAASVNSCVAQLLIQLMTTASADSFSQSADVRSEWRLPRGRRRRAGGSQVCRAGGQWRPMARIVFRRLFCAPVSRIVCSGSSSRSWSPGRHNAQGRLCGADDLHPEQGGLVACRLLDASLLAVDERGGARIRRSPADNGRHGRRLIWRNGRHSLRFAVIKWRRPAGRDLGGRPFPSRQNLCDVFARDRGPRIRRDLIRAAALIRKLMLRRVGLGRLAVGWPLDGRAGSKAVSPVGRRQEAVTRSPRVHSAVVVPFDPRHLPIVPVCRPESSPAGSLRRSSASKAASSIPAAVPSNASGLKAPQSRLQPPQTPKAVSAAVASPSSKIAPPSSSGKMLKLKFFGGKDKDKEKSPTPPSARSDAPAESNRTSNSSSGVSSAHSESLERSGDSVGSPKSSLKALAKRGLKAPSKSGAKSALVRPKEISGKVTGAGQQTSPQLLRKQRTPDSKLQLNRVSKSSEETDGDSAYAGFDSSSPTSSAALSETPMRLSPSSQTSNGSSSKLATPTKVDQRWSPIGAPSVKESVGSPQDGKPVLAVKGIAAPNSSKLAPPATTVLKPTCLVPKSSSRSSGLKMSTSTSTSDKLAQTRAPAKTQTGAPSPTVGVVSPMTHHRTLASQQSEGNQSDSNTSTTSGSRDSDSVSVIFNPSADAAGSSCAAKPPSGLKKPASAEKQRPPVPNRTSSRLETTFDSNDGAVTTETYSGTQSPSLEDAVKPMEPLVPRASPYAFLKGLPQSVNHKVPSTHRNHMTITRPIGTLLETASSTSEDSVSSNDCQSAIRSTAGEMAAGYVSDGDALTAALSGPLAELSTAELTNGYMSEGGISLYARKMQARFREGLEAVRDSMRRQQADLNDRLVLLYILHLSHRHLCVDVQLLSCAFVRLPDAPACAMWPFSLPRALNQAGHFSRRSARREKGHCGCGWAAAALVLSRSYLARGGSGCPAPGASTRALRMHIIGRFRSLCPFGRWSAARRPADRLPNRAFNAPRLARDLPLQSTLFTMNRDWTSRLVRPHQSHMWCGSVGVQRRAP</sequence>
<feature type="region of interest" description="Disordered" evidence="1">
    <location>
        <begin position="1"/>
        <end position="32"/>
    </location>
</feature>
<evidence type="ECO:0000313" key="2">
    <source>
        <dbReference type="Proteomes" id="UP000887566"/>
    </source>
</evidence>
<feature type="compositionally biased region" description="Low complexity" evidence="1">
    <location>
        <begin position="729"/>
        <end position="739"/>
    </location>
</feature>
<keyword evidence="2" id="KW-1185">Reference proteome</keyword>
<feature type="region of interest" description="Disordered" evidence="1">
    <location>
        <begin position="369"/>
        <end position="637"/>
    </location>
</feature>
<dbReference type="Proteomes" id="UP000887566">
    <property type="component" value="Unplaced"/>
</dbReference>
<evidence type="ECO:0000256" key="1">
    <source>
        <dbReference type="SAM" id="MobiDB-lite"/>
    </source>
</evidence>
<evidence type="ECO:0000313" key="3">
    <source>
        <dbReference type="WBParaSite" id="PSAMB.scaffold43size100268.g1207.t1"/>
    </source>
</evidence>
<dbReference type="AlphaFoldDB" id="A0A914WJZ9"/>
<feature type="compositionally biased region" description="Basic and acidic residues" evidence="1">
    <location>
        <begin position="448"/>
        <end position="457"/>
    </location>
</feature>
<feature type="compositionally biased region" description="Low complexity" evidence="1">
    <location>
        <begin position="471"/>
        <end position="486"/>
    </location>
</feature>
<accession>A0A914WJZ9</accession>
<feature type="compositionally biased region" description="Polar residues" evidence="1">
    <location>
        <begin position="783"/>
        <end position="812"/>
    </location>
</feature>
<proteinExistence type="predicted"/>
<feature type="compositionally biased region" description="Low complexity" evidence="1">
    <location>
        <begin position="670"/>
        <end position="686"/>
    </location>
</feature>
<feature type="compositionally biased region" description="Low complexity" evidence="1">
    <location>
        <begin position="578"/>
        <end position="606"/>
    </location>
</feature>
<feature type="compositionally biased region" description="Low complexity" evidence="1">
    <location>
        <begin position="379"/>
        <end position="403"/>
    </location>
</feature>
<name>A0A914WJZ9_9BILA</name>
<feature type="compositionally biased region" description="Low complexity" evidence="1">
    <location>
        <begin position="418"/>
        <end position="447"/>
    </location>
</feature>